<dbReference type="EMBL" id="CAFAAV010000342">
    <property type="protein sequence ID" value="CAB4835860.1"/>
    <property type="molecule type" value="Genomic_DNA"/>
</dbReference>
<feature type="domain" description="VOC" evidence="1">
    <location>
        <begin position="182"/>
        <end position="309"/>
    </location>
</feature>
<evidence type="ECO:0000313" key="4">
    <source>
        <dbReference type="EMBL" id="CAB4835860.1"/>
    </source>
</evidence>
<sequence length="309" mass="33839">MFDALVAADLSVDDPDERARQLVDVLGLPELKPSWTIDVPGQFKVYFLRPNHRRVGAPTYLEVIGPHPEGGYDPWFTHLHALQGARPMKTHSMNFAVPEPLELVERFRSLGVQYRLGEAIPDEESPYTRLFVGQSPSDPNNYDPTFDAGLMIEFVPTWALALRDETVQPIIPEGLASGAPIRVASRAVIVGDLDATVATLERYLDLAPSRYIDSPIENIRVAVYEGSIASSARLEIMSPVGDGPVADHLAQFGDGHYRVAMSVNGLSHAVDRLVDRGIGFSRGDDALYGERVSIDPNVLGGLLIDLVEC</sequence>
<evidence type="ECO:0000313" key="6">
    <source>
        <dbReference type="EMBL" id="CAB5002659.1"/>
    </source>
</evidence>
<dbReference type="EMBL" id="CAEZYF010000026">
    <property type="protein sequence ID" value="CAB4741559.1"/>
    <property type="molecule type" value="Genomic_DNA"/>
</dbReference>
<protein>
    <submittedName>
        <fullName evidence="6">Unannotated protein</fullName>
    </submittedName>
</protein>
<dbReference type="InterPro" id="IPR037523">
    <property type="entry name" value="VOC_core"/>
</dbReference>
<proteinExistence type="predicted"/>
<dbReference type="PROSITE" id="PS51819">
    <property type="entry name" value="VOC"/>
    <property type="match status" value="1"/>
</dbReference>
<name>A0A6J7PGY4_9ZZZZ</name>
<gene>
    <name evidence="3" type="ORF">UFOPK2656_02940</name>
    <name evidence="4" type="ORF">UFOPK3099_02905</name>
    <name evidence="5" type="ORF">UFOPK3651_02190</name>
    <name evidence="6" type="ORF">UFOPK3931_02258</name>
    <name evidence="2" type="ORF">UFOPK4189_02669</name>
</gene>
<accession>A0A6J7PGY4</accession>
<organism evidence="6">
    <name type="scientific">freshwater metagenome</name>
    <dbReference type="NCBI Taxonomy" id="449393"/>
    <lineage>
        <taxon>unclassified sequences</taxon>
        <taxon>metagenomes</taxon>
        <taxon>ecological metagenomes</taxon>
    </lineage>
</organism>
<dbReference type="Gene3D" id="3.10.180.10">
    <property type="entry name" value="2,3-Dihydroxybiphenyl 1,2-Dioxygenase, domain 1"/>
    <property type="match status" value="1"/>
</dbReference>
<dbReference type="InterPro" id="IPR029068">
    <property type="entry name" value="Glyas_Bleomycin-R_OHBP_Dase"/>
</dbReference>
<dbReference type="EMBL" id="CAFBOL010000073">
    <property type="protein sequence ID" value="CAB5002659.1"/>
    <property type="molecule type" value="Genomic_DNA"/>
</dbReference>
<evidence type="ECO:0000259" key="1">
    <source>
        <dbReference type="PROSITE" id="PS51819"/>
    </source>
</evidence>
<reference evidence="6" key="1">
    <citation type="submission" date="2020-05" db="EMBL/GenBank/DDBJ databases">
        <authorList>
            <person name="Chiriac C."/>
            <person name="Salcher M."/>
            <person name="Ghai R."/>
            <person name="Kavagutti S V."/>
        </authorList>
    </citation>
    <scope>NUCLEOTIDE SEQUENCE</scope>
</reference>
<dbReference type="Pfam" id="PF13669">
    <property type="entry name" value="Glyoxalase_4"/>
    <property type="match status" value="1"/>
</dbReference>
<dbReference type="AlphaFoldDB" id="A0A6J7PGY4"/>
<dbReference type="SUPFAM" id="SSF54593">
    <property type="entry name" value="Glyoxalase/Bleomycin resistance protein/Dihydroxybiphenyl dioxygenase"/>
    <property type="match status" value="2"/>
</dbReference>
<evidence type="ECO:0000313" key="2">
    <source>
        <dbReference type="EMBL" id="CAB4364912.1"/>
    </source>
</evidence>
<evidence type="ECO:0000313" key="3">
    <source>
        <dbReference type="EMBL" id="CAB4741559.1"/>
    </source>
</evidence>
<dbReference type="EMBL" id="CAESGF010000020">
    <property type="protein sequence ID" value="CAB4364912.1"/>
    <property type="molecule type" value="Genomic_DNA"/>
</dbReference>
<evidence type="ECO:0000313" key="5">
    <source>
        <dbReference type="EMBL" id="CAB4941381.1"/>
    </source>
</evidence>
<dbReference type="EMBL" id="CAFBMT010000013">
    <property type="protein sequence ID" value="CAB4941381.1"/>
    <property type="molecule type" value="Genomic_DNA"/>
</dbReference>